<organism evidence="2 3">
    <name type="scientific">Botrytis porri</name>
    <dbReference type="NCBI Taxonomy" id="87229"/>
    <lineage>
        <taxon>Eukaryota</taxon>
        <taxon>Fungi</taxon>
        <taxon>Dikarya</taxon>
        <taxon>Ascomycota</taxon>
        <taxon>Pezizomycotina</taxon>
        <taxon>Leotiomycetes</taxon>
        <taxon>Helotiales</taxon>
        <taxon>Sclerotiniaceae</taxon>
        <taxon>Botrytis</taxon>
    </lineage>
</organism>
<reference evidence="2 3" key="1">
    <citation type="submission" date="2017-12" db="EMBL/GenBank/DDBJ databases">
        <title>Comparative genomics of Botrytis spp.</title>
        <authorList>
            <person name="Valero-Jimenez C.A."/>
            <person name="Tapia P."/>
            <person name="Veloso J."/>
            <person name="Silva-Moreno E."/>
            <person name="Staats M."/>
            <person name="Valdes J.H."/>
            <person name="Van Kan J.A.L."/>
        </authorList>
    </citation>
    <scope>NUCLEOTIDE SEQUENCE [LARGE SCALE GENOMIC DNA]</scope>
    <source>
        <strain evidence="2 3">MUCL3349</strain>
    </source>
</reference>
<feature type="compositionally biased region" description="Polar residues" evidence="1">
    <location>
        <begin position="245"/>
        <end position="272"/>
    </location>
</feature>
<feature type="region of interest" description="Disordered" evidence="1">
    <location>
        <begin position="347"/>
        <end position="371"/>
    </location>
</feature>
<dbReference type="STRING" id="87229.A0A4Z1KIN9"/>
<evidence type="ECO:0000313" key="3">
    <source>
        <dbReference type="Proteomes" id="UP000297280"/>
    </source>
</evidence>
<proteinExistence type="predicted"/>
<keyword evidence="3" id="KW-1185">Reference proteome</keyword>
<dbReference type="Proteomes" id="UP000297280">
    <property type="component" value="Unassembled WGS sequence"/>
</dbReference>
<feature type="region of interest" description="Disordered" evidence="1">
    <location>
        <begin position="405"/>
        <end position="435"/>
    </location>
</feature>
<feature type="region of interest" description="Disordered" evidence="1">
    <location>
        <begin position="1"/>
        <end position="28"/>
    </location>
</feature>
<feature type="compositionally biased region" description="Polar residues" evidence="1">
    <location>
        <begin position="89"/>
        <end position="100"/>
    </location>
</feature>
<sequence>MEVESNCLLKPKSMSEDNEISTTTDKDLTVADGTVDEQATLGELHNVVSPEAPPSNDGTVDEQATLGELHNVVSPKVPPSNDEEMPDTPESSSTNNPPNEDSSHVDTEKVKRYTCPSCKKTYVTTREAMSHIAPIDMEQEEVLKCPHCGVPSIRETLEFTEEIIEARPKRIYIPMSRGEKRFLCPHCKRTFNTTLETMLTLIPEITEQGELRTCLYCKKPSLKTTLEVNPDTMLREYPHFPIQADKNSSSNSNIQPSRQPSFPDQASTGTPSSRILEGIIHTSASQNSPYQQQTFQSNLYQQQPAVYPNPNLQTTLQITLDQRTAIQRTTNRFPDFQTAFDQQSAFHPSLNRQSISQSSFNQQSSFSPTHHQQLAFQSNLSQQPIARPTLEQQQQQQQLAVHFNPNQQSTFGPNTDQQLASNPSSQRNLSAFPNL</sequence>
<feature type="compositionally biased region" description="Low complexity" evidence="1">
    <location>
        <begin position="353"/>
        <end position="367"/>
    </location>
</feature>
<evidence type="ECO:0000256" key="1">
    <source>
        <dbReference type="SAM" id="MobiDB-lite"/>
    </source>
</evidence>
<comment type="caution">
    <text evidence="2">The sequence shown here is derived from an EMBL/GenBank/DDBJ whole genome shotgun (WGS) entry which is preliminary data.</text>
</comment>
<feature type="region of interest" description="Disordered" evidence="1">
    <location>
        <begin position="45"/>
        <end position="108"/>
    </location>
</feature>
<evidence type="ECO:0000313" key="2">
    <source>
        <dbReference type="EMBL" id="TGO84102.1"/>
    </source>
</evidence>
<dbReference type="AlphaFoldDB" id="A0A4Z1KIN9"/>
<dbReference type="Gene3D" id="3.30.160.60">
    <property type="entry name" value="Classic Zinc Finger"/>
    <property type="match status" value="1"/>
</dbReference>
<evidence type="ECO:0008006" key="4">
    <source>
        <dbReference type="Google" id="ProtNLM"/>
    </source>
</evidence>
<protein>
    <recommendedName>
        <fullName evidence="4">C2H2-type domain-containing protein</fullName>
    </recommendedName>
</protein>
<accession>A0A4Z1KIN9</accession>
<feature type="region of interest" description="Disordered" evidence="1">
    <location>
        <begin position="242"/>
        <end position="272"/>
    </location>
</feature>
<name>A0A4Z1KIN9_9HELO</name>
<gene>
    <name evidence="2" type="ORF">BPOR_0549g00040</name>
</gene>
<dbReference type="EMBL" id="PQXO01000548">
    <property type="protein sequence ID" value="TGO84102.1"/>
    <property type="molecule type" value="Genomic_DNA"/>
</dbReference>